<sequence>MEARRVDASGAGAPAQAPTRSRRGRWLRGGGGGADLVEQLEAEVALLREENARLEIRAARAGEARSWEERIRDLVPRGEQVAATDDQSWELLTECQLLRAALVDACREVEAAMAQIRGRLEALAAPTPLETAADERTDEGAP</sequence>
<accession>A0A840IJ43</accession>
<organism evidence="3 4">
    <name type="scientific">Conexibacter arvalis</name>
    <dbReference type="NCBI Taxonomy" id="912552"/>
    <lineage>
        <taxon>Bacteria</taxon>
        <taxon>Bacillati</taxon>
        <taxon>Actinomycetota</taxon>
        <taxon>Thermoleophilia</taxon>
        <taxon>Solirubrobacterales</taxon>
        <taxon>Conexibacteraceae</taxon>
        <taxon>Conexibacter</taxon>
    </lineage>
</organism>
<name>A0A840IJ43_9ACTN</name>
<evidence type="ECO:0000313" key="3">
    <source>
        <dbReference type="EMBL" id="MBB4663960.1"/>
    </source>
</evidence>
<evidence type="ECO:0000256" key="1">
    <source>
        <dbReference type="SAM" id="Coils"/>
    </source>
</evidence>
<dbReference type="AlphaFoldDB" id="A0A840IJ43"/>
<dbReference type="EMBL" id="JACHNU010000005">
    <property type="protein sequence ID" value="MBB4663960.1"/>
    <property type="molecule type" value="Genomic_DNA"/>
</dbReference>
<proteinExistence type="predicted"/>
<reference evidence="3 4" key="1">
    <citation type="submission" date="2020-08" db="EMBL/GenBank/DDBJ databases">
        <title>Genomic Encyclopedia of Archaeal and Bacterial Type Strains, Phase II (KMG-II): from individual species to whole genera.</title>
        <authorList>
            <person name="Goeker M."/>
        </authorList>
    </citation>
    <scope>NUCLEOTIDE SEQUENCE [LARGE SCALE GENOMIC DNA]</scope>
    <source>
        <strain evidence="3 4">DSM 23288</strain>
    </source>
</reference>
<evidence type="ECO:0000256" key="2">
    <source>
        <dbReference type="SAM" id="MobiDB-lite"/>
    </source>
</evidence>
<keyword evidence="4" id="KW-1185">Reference proteome</keyword>
<feature type="region of interest" description="Disordered" evidence="2">
    <location>
        <begin position="1"/>
        <end position="28"/>
    </location>
</feature>
<feature type="coiled-coil region" evidence="1">
    <location>
        <begin position="37"/>
        <end position="64"/>
    </location>
</feature>
<gene>
    <name evidence="3" type="ORF">BDZ31_003561</name>
</gene>
<dbReference type="RefSeq" id="WP_183343678.1">
    <property type="nucleotide sequence ID" value="NZ_JACHNU010000005.1"/>
</dbReference>
<dbReference type="Proteomes" id="UP000585272">
    <property type="component" value="Unassembled WGS sequence"/>
</dbReference>
<keyword evidence="1" id="KW-0175">Coiled coil</keyword>
<protein>
    <submittedName>
        <fullName evidence="3">Uncharacterized protein</fullName>
    </submittedName>
</protein>
<evidence type="ECO:0000313" key="4">
    <source>
        <dbReference type="Proteomes" id="UP000585272"/>
    </source>
</evidence>
<comment type="caution">
    <text evidence="3">The sequence shown here is derived from an EMBL/GenBank/DDBJ whole genome shotgun (WGS) entry which is preliminary data.</text>
</comment>